<reference evidence="2 3" key="1">
    <citation type="journal article" date="2018" name="PLoS ONE">
        <title>The draft genome of Kipferlia bialata reveals reductive genome evolution in fornicate parasites.</title>
        <authorList>
            <person name="Tanifuji G."/>
            <person name="Takabayashi S."/>
            <person name="Kume K."/>
            <person name="Takagi M."/>
            <person name="Nakayama T."/>
            <person name="Kamikawa R."/>
            <person name="Inagaki Y."/>
            <person name="Hashimoto T."/>
        </authorList>
    </citation>
    <scope>NUCLEOTIDE SEQUENCE [LARGE SCALE GENOMIC DNA]</scope>
    <source>
        <strain evidence="2">NY0173</strain>
    </source>
</reference>
<protein>
    <submittedName>
        <fullName evidence="2">Uncharacterized protein</fullName>
    </submittedName>
</protein>
<evidence type="ECO:0000256" key="1">
    <source>
        <dbReference type="SAM" id="MobiDB-lite"/>
    </source>
</evidence>
<name>A0A9K3CR75_9EUKA</name>
<evidence type="ECO:0000313" key="2">
    <source>
        <dbReference type="EMBL" id="GIQ81332.1"/>
    </source>
</evidence>
<keyword evidence="3" id="KW-1185">Reference proteome</keyword>
<organism evidence="2 3">
    <name type="scientific">Kipferlia bialata</name>
    <dbReference type="NCBI Taxonomy" id="797122"/>
    <lineage>
        <taxon>Eukaryota</taxon>
        <taxon>Metamonada</taxon>
        <taxon>Carpediemonas-like organisms</taxon>
        <taxon>Kipferlia</taxon>
    </lineage>
</organism>
<dbReference type="Proteomes" id="UP000265618">
    <property type="component" value="Unassembled WGS sequence"/>
</dbReference>
<gene>
    <name evidence="2" type="ORF">KIPB_002276</name>
</gene>
<comment type="caution">
    <text evidence="2">The sequence shown here is derived from an EMBL/GenBank/DDBJ whole genome shotgun (WGS) entry which is preliminary data.</text>
</comment>
<dbReference type="EMBL" id="BDIP01000364">
    <property type="protein sequence ID" value="GIQ81332.1"/>
    <property type="molecule type" value="Genomic_DNA"/>
</dbReference>
<accession>A0A9K3CR75</accession>
<feature type="region of interest" description="Disordered" evidence="1">
    <location>
        <begin position="23"/>
        <end position="44"/>
    </location>
</feature>
<feature type="non-terminal residue" evidence="2">
    <location>
        <position position="240"/>
    </location>
</feature>
<evidence type="ECO:0000313" key="3">
    <source>
        <dbReference type="Proteomes" id="UP000265618"/>
    </source>
</evidence>
<feature type="compositionally biased region" description="Pro residues" evidence="1">
    <location>
        <begin position="27"/>
        <end position="44"/>
    </location>
</feature>
<proteinExistence type="predicted"/>
<dbReference type="AlphaFoldDB" id="A0A9K3CR75"/>
<sequence>YKQLKASVSQIQEEEAKAAALAALNPQKPPTSPEPVPEMVLIPPPSDRYIDPTVVAVPIPPYRTKSGDMPETEIASVIRRDSERGREREAERAKLIKAAEMAHKGGKRRDGKETKEMREERLSIDDDLALASSLAEDGQMLVQMQRRRMNRLLTLLTESDGTDGKADAYQQELHAMKKLCQTRLLALKSAYEAAYKRLTQKAGGKLPRNVSRSWARPVTGTYNAMFKHYQDIKEKLVDFG</sequence>